<feature type="region of interest" description="Disordered" evidence="2">
    <location>
        <begin position="36"/>
        <end position="245"/>
    </location>
</feature>
<feature type="region of interest" description="Disordered" evidence="2">
    <location>
        <begin position="837"/>
        <end position="862"/>
    </location>
</feature>
<keyword evidence="1" id="KW-0862">Zinc</keyword>
<dbReference type="InterPro" id="IPR018289">
    <property type="entry name" value="MULE_transposase_dom"/>
</dbReference>
<accession>A0ABM1ZRV3</accession>
<evidence type="ECO:0000256" key="1">
    <source>
        <dbReference type="PROSITE-ProRule" id="PRU00325"/>
    </source>
</evidence>
<proteinExistence type="predicted"/>
<dbReference type="InterPro" id="IPR007527">
    <property type="entry name" value="Znf_SWIM"/>
</dbReference>
<name>A0ABM1ZRV3_AEDAL</name>
<evidence type="ECO:0000313" key="4">
    <source>
        <dbReference type="EnsemblMetazoa" id="AALFPA23_021099.P31134"/>
    </source>
</evidence>
<keyword evidence="1" id="KW-0863">Zinc-finger</keyword>
<dbReference type="EnsemblMetazoa" id="AALFPA23_021099.R31134">
    <property type="protein sequence ID" value="AALFPA23_021099.P31134"/>
    <property type="gene ID" value="AALFPA23_021099"/>
</dbReference>
<dbReference type="PANTHER" id="PTHR33977">
    <property type="entry name" value="ZINC ION BINDING PROTEIN"/>
    <property type="match status" value="1"/>
</dbReference>
<dbReference type="Pfam" id="PF10551">
    <property type="entry name" value="MULE"/>
    <property type="match status" value="1"/>
</dbReference>
<reference evidence="5" key="1">
    <citation type="journal article" date="2015" name="Proc. Natl. Acad. Sci. U.S.A.">
        <title>Genome sequence of the Asian Tiger mosquito, Aedes albopictus, reveals insights into its biology, genetics, and evolution.</title>
        <authorList>
            <person name="Chen X.G."/>
            <person name="Jiang X."/>
            <person name="Gu J."/>
            <person name="Xu M."/>
            <person name="Wu Y."/>
            <person name="Deng Y."/>
            <person name="Zhang C."/>
            <person name="Bonizzoni M."/>
            <person name="Dermauw W."/>
            <person name="Vontas J."/>
            <person name="Armbruster P."/>
            <person name="Huang X."/>
            <person name="Yang Y."/>
            <person name="Zhang H."/>
            <person name="He W."/>
            <person name="Peng H."/>
            <person name="Liu Y."/>
            <person name="Wu K."/>
            <person name="Chen J."/>
            <person name="Lirakis M."/>
            <person name="Topalis P."/>
            <person name="Van Leeuwen T."/>
            <person name="Hall A.B."/>
            <person name="Jiang X."/>
            <person name="Thorpe C."/>
            <person name="Mueller R.L."/>
            <person name="Sun C."/>
            <person name="Waterhouse R.M."/>
            <person name="Yan G."/>
            <person name="Tu Z.J."/>
            <person name="Fang X."/>
            <person name="James A.A."/>
        </authorList>
    </citation>
    <scope>NUCLEOTIDE SEQUENCE [LARGE SCALE GENOMIC DNA]</scope>
    <source>
        <strain evidence="5">Foshan</strain>
    </source>
</reference>
<feature type="compositionally biased region" description="Basic and acidic residues" evidence="2">
    <location>
        <begin position="229"/>
        <end position="239"/>
    </location>
</feature>
<organism evidence="4 5">
    <name type="scientific">Aedes albopictus</name>
    <name type="common">Asian tiger mosquito</name>
    <name type="synonym">Stegomyia albopicta</name>
    <dbReference type="NCBI Taxonomy" id="7160"/>
    <lineage>
        <taxon>Eukaryota</taxon>
        <taxon>Metazoa</taxon>
        <taxon>Ecdysozoa</taxon>
        <taxon>Arthropoda</taxon>
        <taxon>Hexapoda</taxon>
        <taxon>Insecta</taxon>
        <taxon>Pterygota</taxon>
        <taxon>Neoptera</taxon>
        <taxon>Endopterygota</taxon>
        <taxon>Diptera</taxon>
        <taxon>Nematocera</taxon>
        <taxon>Culicoidea</taxon>
        <taxon>Culicidae</taxon>
        <taxon>Culicinae</taxon>
        <taxon>Aedini</taxon>
        <taxon>Aedes</taxon>
        <taxon>Stegomyia</taxon>
    </lineage>
</organism>
<feature type="compositionally biased region" description="Basic and acidic residues" evidence="2">
    <location>
        <begin position="54"/>
        <end position="64"/>
    </location>
</feature>
<dbReference type="PANTHER" id="PTHR33977:SF1">
    <property type="entry name" value="ZINC ION BINDING PROTEIN"/>
    <property type="match status" value="1"/>
</dbReference>
<keyword evidence="1" id="KW-0479">Metal-binding</keyword>
<dbReference type="PROSITE" id="PS50966">
    <property type="entry name" value="ZF_SWIM"/>
    <property type="match status" value="1"/>
</dbReference>
<evidence type="ECO:0000313" key="5">
    <source>
        <dbReference type="Proteomes" id="UP000069940"/>
    </source>
</evidence>
<dbReference type="GeneID" id="109410470"/>
<sequence length="862" mass="96695">MVVDFDFPDSACTSQNLRSKNITAVGETSAEENGVLGRLTRAARSTRYAGGSDVRQRSETDGRQKSSIAIRADKEQSRQKRYPSTGSRTAVPTNKEHSVGQGRPKKASSSTAAGTKARPEAVPAAGRHEAGHSMERGEASRQSRQDKDECLVSARAVQDERQKRSKKGPTIGIRAVVQAHKDDSGVRHKQFSSTGAQAEALSEVVPTGDDSEDAEETDRTKIVRTQIGRSDHSGERDEVGTPSWQEQDECIVPTDAVQPPVSTSWATENDSEVEVKHVVEQGANVAPIVDLSPSPDSDAKWTLYTSVPPDGVKLAVQDCEFGFRYKVENRVTKGRVQYYYCRRIKAKASKQCERRLMVFIPNGSDVNCSINLRGTHTCGTAKSEDLAKIPLSKKDVAEINDLLHSGIPLKDIKKHIRASNQQVSKNRVNYAVKQASQALYGCGELSLGDLAAWAKLHSTTPPGNETGFVIGSDFDGTTGRFRLVYSSKKMMSRFSTLDVLSADCTFKTTLQGYPLVVVCLVDKMRHAHPVAFASITKQEEADYYFVLATLQDQCNRMGISCSVKAFISDGEIALKKAARSVFGEHVLLVNCYFHVVQNIKKYLTKAKESADHKERILKDVNRIQVAPTPRHFDDACGLFCMKYGALPGFVQFFEKYIDNEYYKNWYECALPGYPATNNSLEALNRAIKDHHLDRTREPFGTFKTKIMKVVEKYGADERIIYDKRLYTIEDERRAFNFIRAGKRTRIVQDWSDRAKYMYFPTANNTEVTVREIEVFNNPDRRSLEHYLKDMELIYCIGITDDHWTTWNCSCRWFSKHNSCYHVVVAAVTTKKYQLRPEANTSSLTQKRPPGRPKKMTKALIVD</sequence>
<dbReference type="RefSeq" id="XP_029724060.1">
    <property type="nucleotide sequence ID" value="XM_029868200.2"/>
</dbReference>
<keyword evidence="5" id="KW-1185">Reference proteome</keyword>
<feature type="domain" description="SWIM-type" evidence="3">
    <location>
        <begin position="794"/>
        <end position="830"/>
    </location>
</feature>
<feature type="compositionally biased region" description="Basic and acidic residues" evidence="2">
    <location>
        <begin position="126"/>
        <end position="150"/>
    </location>
</feature>
<protein>
    <recommendedName>
        <fullName evidence="3">SWIM-type domain-containing protein</fullName>
    </recommendedName>
</protein>
<dbReference type="Proteomes" id="UP000069940">
    <property type="component" value="Unassembled WGS sequence"/>
</dbReference>
<feature type="compositionally biased region" description="Polar residues" evidence="2">
    <location>
        <begin position="82"/>
        <end position="92"/>
    </location>
</feature>
<feature type="compositionally biased region" description="Low complexity" evidence="2">
    <location>
        <begin position="107"/>
        <end position="116"/>
    </location>
</feature>
<evidence type="ECO:0000256" key="2">
    <source>
        <dbReference type="SAM" id="MobiDB-lite"/>
    </source>
</evidence>
<evidence type="ECO:0000259" key="3">
    <source>
        <dbReference type="PROSITE" id="PS50966"/>
    </source>
</evidence>
<reference evidence="4" key="2">
    <citation type="submission" date="2025-05" db="UniProtKB">
        <authorList>
            <consortium name="EnsemblMetazoa"/>
        </authorList>
    </citation>
    <scope>IDENTIFICATION</scope>
    <source>
        <strain evidence="4">Foshan</strain>
    </source>
</reference>